<dbReference type="HOGENOM" id="CLU_1795643_0_0_11"/>
<dbReference type="STRING" id="203267.TWT_004"/>
<dbReference type="EMBL" id="AE014184">
    <property type="protein sequence ID" value="AAO44101.1"/>
    <property type="molecule type" value="Genomic_DNA"/>
</dbReference>
<dbReference type="eggNOG" id="COG5512">
    <property type="taxonomic scope" value="Bacteria"/>
</dbReference>
<proteinExistence type="predicted"/>
<dbReference type="GeneID" id="67387782"/>
<dbReference type="InterPro" id="IPR007922">
    <property type="entry name" value="DciA-like"/>
</dbReference>
<dbReference type="AlphaFoldDB" id="Q83H55"/>
<evidence type="ECO:0008006" key="3">
    <source>
        <dbReference type="Google" id="ProtNLM"/>
    </source>
</evidence>
<keyword evidence="2" id="KW-1185">Reference proteome</keyword>
<evidence type="ECO:0000313" key="1">
    <source>
        <dbReference type="EMBL" id="AAO44101.1"/>
    </source>
</evidence>
<accession>Q83H55</accession>
<dbReference type="Proteomes" id="UP000002200">
    <property type="component" value="Chromosome"/>
</dbReference>
<sequence length="144" mass="16520">MNQYLKISNTAGYCRPIQDFSSNPFDPGRDPVWVSNLVGDFIKKFDCNNCLKGNNISNIWPEVVGDFGARNTEVVEITRKGELVISCLSRAIALSFRVYSEDIIKKLNDRYPDLNLEKLIFVPPESRRGYFGPKLVRNVDKHYE</sequence>
<dbReference type="OrthoDB" id="5516926at2"/>
<dbReference type="Pfam" id="PF05258">
    <property type="entry name" value="DciA"/>
    <property type="match status" value="1"/>
</dbReference>
<dbReference type="RefSeq" id="WP_011095977.1">
    <property type="nucleotide sequence ID" value="NC_004572.3"/>
</dbReference>
<name>Q83H55_TROWT</name>
<protein>
    <recommendedName>
        <fullName evidence="3">DUF721 domain-containing protein</fullName>
    </recommendedName>
</protein>
<reference evidence="1 2" key="1">
    <citation type="journal article" date="2003" name="Genome Res.">
        <title>Tropheryma whipplei twist: a human pathogenic Actinobacteria with a reduced genome.</title>
        <authorList>
            <person name="Raoult D."/>
            <person name="Ogata H."/>
            <person name="Audic S."/>
            <person name="Robert C."/>
            <person name="Suhre K."/>
            <person name="Drancourt M."/>
            <person name="Claverie J.-M."/>
        </authorList>
    </citation>
    <scope>NUCLEOTIDE SEQUENCE [LARGE SCALE GENOMIC DNA]</scope>
    <source>
        <strain evidence="1 2">Twist</strain>
    </source>
</reference>
<dbReference type="KEGG" id="twh:TWT_004"/>
<organism evidence="1 2">
    <name type="scientific">Tropheryma whipplei (strain Twist)</name>
    <name type="common">Whipple's bacillus</name>
    <dbReference type="NCBI Taxonomy" id="203267"/>
    <lineage>
        <taxon>Bacteria</taxon>
        <taxon>Bacillati</taxon>
        <taxon>Actinomycetota</taxon>
        <taxon>Actinomycetes</taxon>
        <taxon>Micrococcales</taxon>
        <taxon>Tropherymataceae</taxon>
        <taxon>Tropheryma</taxon>
    </lineage>
</organism>
<evidence type="ECO:0000313" key="2">
    <source>
        <dbReference type="Proteomes" id="UP000002200"/>
    </source>
</evidence>
<gene>
    <name evidence="1" type="ordered locus">TWT_004</name>
</gene>